<keyword evidence="5 9" id="KW-1133">Transmembrane helix</keyword>
<sequence>MGRRLLFLLLAMPFTVAFGFDKEADITDIATFLRGFFGEQNVTVKLAVYVCWEKGARVEFLKNVSTDFSAKIYQIDQPVYVPKQEDESSLVYFLDARCVDYHEVLHQADAKNLFRSPFKWIIWALESDTASLERFYLRLDSQIYIVHQFFEKYMIKTVYKLAQNSEIIAVDVGEWNLTSKKFIKLEAISIYRDRSNLKGLELNMTYVATANETLKHLDDYRFIHIDPLTKANWITVGHLLRMLNIRPLIKWKSTWGYLNPSTNMFSGMLGDLQTGTSEIAGTQCFYTEDRIDYVDFVPASTPTYFKFIFRAPPLSYVTNIFTLPFDAYVWYCTAALIVMIFFVMYVIAIWEWRDPIFRRKVERMSVANTSALRPNVSDVAVLEIGAVTQQGTDTEPKSISGRIATLITLLALMFLYTSYSANIVALLQSTTESIKTLEDILNSRITLGVHDVVYGHYYFEHATEPTRKAIYEQKVAPKGQKPHFMTVEEGIARVRKEFFGFSGEVSSSYKIVADTFEEHEKCSLKEVIFITPVDTHMPIRKNSAYKELIKVGSLQILQSGTQRREENRIYTKKPICHSNGSNFGSVGLIDCYAAFLIFAIGVGVSLAVFLLEQGLKRYQNRMKYSYVTDFVKINKK</sequence>
<evidence type="ECO:0000256" key="3">
    <source>
        <dbReference type="ARBA" id="ARBA00022475"/>
    </source>
</evidence>
<dbReference type="GO" id="GO:0015276">
    <property type="term" value="F:ligand-gated monoatomic ion channel activity"/>
    <property type="evidence" value="ECO:0007669"/>
    <property type="project" value="InterPro"/>
</dbReference>
<evidence type="ECO:0000256" key="7">
    <source>
        <dbReference type="ARBA" id="ARBA00023170"/>
    </source>
</evidence>
<dbReference type="Pfam" id="PF00060">
    <property type="entry name" value="Lig_chan"/>
    <property type="match status" value="1"/>
</dbReference>
<dbReference type="GO" id="GO:0005886">
    <property type="term" value="C:plasma membrane"/>
    <property type="evidence" value="ECO:0007669"/>
    <property type="project" value="UniProtKB-SubCell"/>
</dbReference>
<dbReference type="OrthoDB" id="6117597at2759"/>
<dbReference type="PANTHER" id="PTHR42643">
    <property type="entry name" value="IONOTROPIC RECEPTOR 20A-RELATED"/>
    <property type="match status" value="1"/>
</dbReference>
<evidence type="ECO:0000256" key="10">
    <source>
        <dbReference type="SAM" id="SignalP"/>
    </source>
</evidence>
<protein>
    <recommendedName>
        <fullName evidence="11">Ionotropic glutamate receptor C-terminal domain-containing protein</fullName>
    </recommendedName>
</protein>
<proteinExistence type="inferred from homology"/>
<keyword evidence="4 9" id="KW-0812">Transmembrane</keyword>
<dbReference type="SUPFAM" id="SSF53850">
    <property type="entry name" value="Periplasmic binding protein-like II"/>
    <property type="match status" value="1"/>
</dbReference>
<name>A0A9P0P6W8_ACAOB</name>
<dbReference type="InterPro" id="IPR052192">
    <property type="entry name" value="Insect_Ionotropic_Sensory_Rcpt"/>
</dbReference>
<evidence type="ECO:0000256" key="4">
    <source>
        <dbReference type="ARBA" id="ARBA00022692"/>
    </source>
</evidence>
<dbReference type="Gene3D" id="1.10.287.70">
    <property type="match status" value="1"/>
</dbReference>
<keyword evidence="13" id="KW-1185">Reference proteome</keyword>
<dbReference type="EMBL" id="CAKOFQ010006747">
    <property type="protein sequence ID" value="CAH1967752.1"/>
    <property type="molecule type" value="Genomic_DNA"/>
</dbReference>
<dbReference type="Proteomes" id="UP001152888">
    <property type="component" value="Unassembled WGS sequence"/>
</dbReference>
<comment type="subcellular location">
    <subcellularLocation>
        <location evidence="1">Cell membrane</location>
        <topology evidence="1">Multi-pass membrane protein</topology>
    </subcellularLocation>
</comment>
<accession>A0A9P0P6W8</accession>
<dbReference type="GO" id="GO:0050906">
    <property type="term" value="P:detection of stimulus involved in sensory perception"/>
    <property type="evidence" value="ECO:0007669"/>
    <property type="project" value="UniProtKB-ARBA"/>
</dbReference>
<keyword evidence="3" id="KW-1003">Cell membrane</keyword>
<feature type="signal peptide" evidence="10">
    <location>
        <begin position="1"/>
        <end position="17"/>
    </location>
</feature>
<feature type="domain" description="Ionotropic glutamate receptor C-terminal" evidence="11">
    <location>
        <begin position="329"/>
        <end position="602"/>
    </location>
</feature>
<feature type="transmembrane region" description="Helical" evidence="9">
    <location>
        <begin position="403"/>
        <end position="427"/>
    </location>
</feature>
<evidence type="ECO:0000256" key="6">
    <source>
        <dbReference type="ARBA" id="ARBA00023136"/>
    </source>
</evidence>
<evidence type="ECO:0000256" key="9">
    <source>
        <dbReference type="SAM" id="Phobius"/>
    </source>
</evidence>
<keyword evidence="7" id="KW-0675">Receptor</keyword>
<comment type="caution">
    <text evidence="12">The sequence shown here is derived from an EMBL/GenBank/DDBJ whole genome shotgun (WGS) entry which is preliminary data.</text>
</comment>
<evidence type="ECO:0000259" key="11">
    <source>
        <dbReference type="Pfam" id="PF00060"/>
    </source>
</evidence>
<comment type="similarity">
    <text evidence="2">Belongs to the glutamate-gated ion channel (TC 1.A.10.1) family.</text>
</comment>
<keyword evidence="6 9" id="KW-0472">Membrane</keyword>
<reference evidence="12" key="1">
    <citation type="submission" date="2022-03" db="EMBL/GenBank/DDBJ databases">
        <authorList>
            <person name="Sayadi A."/>
        </authorList>
    </citation>
    <scope>NUCLEOTIDE SEQUENCE</scope>
</reference>
<feature type="transmembrane region" description="Helical" evidence="9">
    <location>
        <begin position="328"/>
        <end position="350"/>
    </location>
</feature>
<evidence type="ECO:0000256" key="8">
    <source>
        <dbReference type="ARBA" id="ARBA00023180"/>
    </source>
</evidence>
<feature type="transmembrane region" description="Helical" evidence="9">
    <location>
        <begin position="592"/>
        <end position="611"/>
    </location>
</feature>
<evidence type="ECO:0000313" key="12">
    <source>
        <dbReference type="EMBL" id="CAH1967752.1"/>
    </source>
</evidence>
<evidence type="ECO:0000313" key="13">
    <source>
        <dbReference type="Proteomes" id="UP001152888"/>
    </source>
</evidence>
<evidence type="ECO:0000256" key="5">
    <source>
        <dbReference type="ARBA" id="ARBA00022989"/>
    </source>
</evidence>
<organism evidence="12 13">
    <name type="scientific">Acanthoscelides obtectus</name>
    <name type="common">Bean weevil</name>
    <name type="synonym">Bruchus obtectus</name>
    <dbReference type="NCBI Taxonomy" id="200917"/>
    <lineage>
        <taxon>Eukaryota</taxon>
        <taxon>Metazoa</taxon>
        <taxon>Ecdysozoa</taxon>
        <taxon>Arthropoda</taxon>
        <taxon>Hexapoda</taxon>
        <taxon>Insecta</taxon>
        <taxon>Pterygota</taxon>
        <taxon>Neoptera</taxon>
        <taxon>Endopterygota</taxon>
        <taxon>Coleoptera</taxon>
        <taxon>Polyphaga</taxon>
        <taxon>Cucujiformia</taxon>
        <taxon>Chrysomeloidea</taxon>
        <taxon>Chrysomelidae</taxon>
        <taxon>Bruchinae</taxon>
        <taxon>Bruchini</taxon>
        <taxon>Acanthoscelides</taxon>
    </lineage>
</organism>
<dbReference type="AlphaFoldDB" id="A0A9P0P6W8"/>
<evidence type="ECO:0000256" key="2">
    <source>
        <dbReference type="ARBA" id="ARBA00008685"/>
    </source>
</evidence>
<dbReference type="InterPro" id="IPR001320">
    <property type="entry name" value="Iontro_rcpt_C"/>
</dbReference>
<dbReference type="PANTHER" id="PTHR42643:SF33">
    <property type="entry name" value="GLUTAMATE RECEPTOR 2-LIKE PROTEIN"/>
    <property type="match status" value="1"/>
</dbReference>
<gene>
    <name evidence="12" type="ORF">ACAOBT_LOCUS7534</name>
</gene>
<keyword evidence="8" id="KW-0325">Glycoprotein</keyword>
<evidence type="ECO:0000256" key="1">
    <source>
        <dbReference type="ARBA" id="ARBA00004651"/>
    </source>
</evidence>
<feature type="chain" id="PRO_5040381507" description="Ionotropic glutamate receptor C-terminal domain-containing protein" evidence="10">
    <location>
        <begin position="18"/>
        <end position="636"/>
    </location>
</feature>
<keyword evidence="10" id="KW-0732">Signal</keyword>